<comment type="caution">
    <text evidence="2">The sequence shown here is derived from an EMBL/GenBank/DDBJ whole genome shotgun (WGS) entry which is preliminary data.</text>
</comment>
<evidence type="ECO:0000313" key="3">
    <source>
        <dbReference type="Proteomes" id="UP001189429"/>
    </source>
</evidence>
<feature type="non-terminal residue" evidence="2">
    <location>
        <position position="136"/>
    </location>
</feature>
<evidence type="ECO:0000313" key="2">
    <source>
        <dbReference type="EMBL" id="CAK0857727.1"/>
    </source>
</evidence>
<reference evidence="2" key="1">
    <citation type="submission" date="2023-10" db="EMBL/GenBank/DDBJ databases">
        <authorList>
            <person name="Chen Y."/>
            <person name="Shah S."/>
            <person name="Dougan E. K."/>
            <person name="Thang M."/>
            <person name="Chan C."/>
        </authorList>
    </citation>
    <scope>NUCLEOTIDE SEQUENCE [LARGE SCALE GENOMIC DNA]</scope>
</reference>
<feature type="region of interest" description="Disordered" evidence="1">
    <location>
        <begin position="1"/>
        <end position="26"/>
    </location>
</feature>
<evidence type="ECO:0000256" key="1">
    <source>
        <dbReference type="SAM" id="MobiDB-lite"/>
    </source>
</evidence>
<sequence>VGQAACGAPSPQPPRTNPNEQRGKEAITSVREAHSECDWTKRHYQALIAKSGECDVTKGGEFEADMKQCILDEALLDSKLVAIKTECINQKVLTDDDALVAASACEEILALMKAAAKKGQALKSCFVGDGKQRLRQ</sequence>
<dbReference type="Proteomes" id="UP001189429">
    <property type="component" value="Unassembled WGS sequence"/>
</dbReference>
<feature type="non-terminal residue" evidence="2">
    <location>
        <position position="1"/>
    </location>
</feature>
<proteinExistence type="predicted"/>
<name>A0ABN9UDX5_9DINO</name>
<organism evidence="2 3">
    <name type="scientific">Prorocentrum cordatum</name>
    <dbReference type="NCBI Taxonomy" id="2364126"/>
    <lineage>
        <taxon>Eukaryota</taxon>
        <taxon>Sar</taxon>
        <taxon>Alveolata</taxon>
        <taxon>Dinophyceae</taxon>
        <taxon>Prorocentrales</taxon>
        <taxon>Prorocentraceae</taxon>
        <taxon>Prorocentrum</taxon>
    </lineage>
</organism>
<accession>A0ABN9UDX5</accession>
<gene>
    <name evidence="2" type="ORF">PCOR1329_LOCUS47726</name>
</gene>
<keyword evidence="3" id="KW-1185">Reference proteome</keyword>
<protein>
    <submittedName>
        <fullName evidence="2">Uncharacterized protein</fullName>
    </submittedName>
</protein>
<dbReference type="EMBL" id="CAUYUJ010015750">
    <property type="protein sequence ID" value="CAK0857727.1"/>
    <property type="molecule type" value="Genomic_DNA"/>
</dbReference>